<sequence length="358" mass="38219">MRISLILSASVCFLSSFVARSDAQQACNGYPELCSRTYNNVTFATAHNAFAYTPPGGVATNQDNDILTQMKDGIRAFMLDAYPTPSNNSKDIELCHTSCSLLDAGPLTKLLAQIKTFMDANPNEVITILWENAGNLKPAQFQTVYAAAGMDKYSYAQTVGNTTWPTLAEMISSGKRLVSFLDGGADATVPWLMAEYDFVFETPWDITQGSAYPCTVDRPKDQRKQMYVLNHFIYGQFQLGTTTVDIPQPGAANQTNGPDLTNHVASCLSTFKQIPSFIAVDFYEKGLLLQTVAQVNGVKWNNRLPSQPTIKGTGSGTGAGSGSGSGGGSANGASGLKRVGKRTLGVVAVAGGVAMMTL</sequence>
<dbReference type="PROSITE" id="PS50007">
    <property type="entry name" value="PIPLC_X_DOMAIN"/>
    <property type="match status" value="1"/>
</dbReference>
<evidence type="ECO:0000256" key="1">
    <source>
        <dbReference type="SAM" id="MobiDB-lite"/>
    </source>
</evidence>
<dbReference type="GO" id="GO:0008081">
    <property type="term" value="F:phosphoric diester hydrolase activity"/>
    <property type="evidence" value="ECO:0007669"/>
    <property type="project" value="InterPro"/>
</dbReference>
<evidence type="ECO:0000313" key="4">
    <source>
        <dbReference type="Proteomes" id="UP000738325"/>
    </source>
</evidence>
<reference evidence="3" key="1">
    <citation type="journal article" date="2020" name="Fungal Divers.">
        <title>Resolving the Mortierellaceae phylogeny through synthesis of multi-gene phylogenetics and phylogenomics.</title>
        <authorList>
            <person name="Vandepol N."/>
            <person name="Liber J."/>
            <person name="Desiro A."/>
            <person name="Na H."/>
            <person name="Kennedy M."/>
            <person name="Barry K."/>
            <person name="Grigoriev I.V."/>
            <person name="Miller A.N."/>
            <person name="O'Donnell K."/>
            <person name="Stajich J.E."/>
            <person name="Bonito G."/>
        </authorList>
    </citation>
    <scope>NUCLEOTIDE SEQUENCE</scope>
    <source>
        <strain evidence="3">REB-010B</strain>
    </source>
</reference>
<feature type="compositionally biased region" description="Gly residues" evidence="1">
    <location>
        <begin position="313"/>
        <end position="330"/>
    </location>
</feature>
<dbReference type="Gene3D" id="3.20.20.190">
    <property type="entry name" value="Phosphatidylinositol (PI) phosphodiesterase"/>
    <property type="match status" value="1"/>
</dbReference>
<dbReference type="AlphaFoldDB" id="A0A9P6RVI4"/>
<dbReference type="PANTHER" id="PTHR13593">
    <property type="match status" value="1"/>
</dbReference>
<evidence type="ECO:0000313" key="3">
    <source>
        <dbReference type="EMBL" id="KAG0327206.1"/>
    </source>
</evidence>
<evidence type="ECO:0008006" key="5">
    <source>
        <dbReference type="Google" id="ProtNLM"/>
    </source>
</evidence>
<dbReference type="Pfam" id="PF26146">
    <property type="entry name" value="PI-PLC_X"/>
    <property type="match status" value="1"/>
</dbReference>
<gene>
    <name evidence="3" type="ORF">BGZ99_008187</name>
</gene>
<organism evidence="3 4">
    <name type="scientific">Dissophora globulifera</name>
    <dbReference type="NCBI Taxonomy" id="979702"/>
    <lineage>
        <taxon>Eukaryota</taxon>
        <taxon>Fungi</taxon>
        <taxon>Fungi incertae sedis</taxon>
        <taxon>Mucoromycota</taxon>
        <taxon>Mortierellomycotina</taxon>
        <taxon>Mortierellomycetes</taxon>
        <taxon>Mortierellales</taxon>
        <taxon>Mortierellaceae</taxon>
        <taxon>Dissophora</taxon>
    </lineage>
</organism>
<feature type="region of interest" description="Disordered" evidence="1">
    <location>
        <begin position="303"/>
        <end position="334"/>
    </location>
</feature>
<dbReference type="InterPro" id="IPR017946">
    <property type="entry name" value="PLC-like_Pdiesterase_TIM-brl"/>
</dbReference>
<dbReference type="EMBL" id="JAAAIP010000062">
    <property type="protein sequence ID" value="KAG0327206.1"/>
    <property type="molecule type" value="Genomic_DNA"/>
</dbReference>
<dbReference type="PANTHER" id="PTHR13593:SF140">
    <property type="entry name" value="PLC-LIKE PHOSPHODIESTERASE"/>
    <property type="match status" value="1"/>
</dbReference>
<evidence type="ECO:0000256" key="2">
    <source>
        <dbReference type="SAM" id="SignalP"/>
    </source>
</evidence>
<name>A0A9P6RVI4_9FUNG</name>
<dbReference type="OrthoDB" id="7984201at2759"/>
<protein>
    <recommendedName>
        <fullName evidence="5">PLC-like phosphodiesterase</fullName>
    </recommendedName>
</protein>
<proteinExistence type="predicted"/>
<feature type="chain" id="PRO_5040197435" description="PLC-like phosphodiesterase" evidence="2">
    <location>
        <begin position="24"/>
        <end position="358"/>
    </location>
</feature>
<dbReference type="SUPFAM" id="SSF51695">
    <property type="entry name" value="PLC-like phosphodiesterases"/>
    <property type="match status" value="1"/>
</dbReference>
<dbReference type="InterPro" id="IPR051057">
    <property type="entry name" value="PI-PLC_domain"/>
</dbReference>
<feature type="signal peptide" evidence="2">
    <location>
        <begin position="1"/>
        <end position="23"/>
    </location>
</feature>
<keyword evidence="2" id="KW-0732">Signal</keyword>
<accession>A0A9P6RVI4</accession>
<comment type="caution">
    <text evidence="3">The sequence shown here is derived from an EMBL/GenBank/DDBJ whole genome shotgun (WGS) entry which is preliminary data.</text>
</comment>
<keyword evidence="4" id="KW-1185">Reference proteome</keyword>
<dbReference type="Proteomes" id="UP000738325">
    <property type="component" value="Unassembled WGS sequence"/>
</dbReference>
<dbReference type="GO" id="GO:0006629">
    <property type="term" value="P:lipid metabolic process"/>
    <property type="evidence" value="ECO:0007669"/>
    <property type="project" value="InterPro"/>
</dbReference>